<dbReference type="Proteomes" id="UP001163105">
    <property type="component" value="Unassembled WGS sequence"/>
</dbReference>
<proteinExistence type="predicted"/>
<feature type="region of interest" description="Disordered" evidence="1">
    <location>
        <begin position="1"/>
        <end position="84"/>
    </location>
</feature>
<sequence>MESPSPQVSSRQASMSQVTPCMSCTREARRVAAKSALQEDASDETAAAPDDAIIPVFEGDMTATSTPAKRPSTRSRTSASFEKLSPDQVDSEINSYIIITSPGAKARSSGVNYMLSVTANVDGKPTHLVKVEWSAARASRRKKEIKKASKPRGRGDHLRLQMAEELIMKELHNVRVSPDCDCKTKHVEYFQLDESIVREVSKR</sequence>
<protein>
    <submittedName>
        <fullName evidence="3">Meiotically up-regulated protein</fullName>
    </submittedName>
</protein>
<dbReference type="InterPro" id="IPR018306">
    <property type="entry name" value="Phage_T5_Orf172_DNA-bd"/>
</dbReference>
<feature type="domain" description="Bacteriophage T5 Orf172 DNA-binding" evidence="2">
    <location>
        <begin position="128"/>
        <end position="202"/>
    </location>
</feature>
<evidence type="ECO:0000259" key="2">
    <source>
        <dbReference type="Pfam" id="PF10544"/>
    </source>
</evidence>
<feature type="compositionally biased region" description="Polar residues" evidence="1">
    <location>
        <begin position="1"/>
        <end position="22"/>
    </location>
</feature>
<accession>A0AB34FXV9</accession>
<dbReference type="Pfam" id="PF10544">
    <property type="entry name" value="T5orf172"/>
    <property type="match status" value="1"/>
</dbReference>
<dbReference type="AlphaFoldDB" id="A0AB34FXV9"/>
<organism evidence="3 4">
    <name type="scientific">Purpureocillium lavendulum</name>
    <dbReference type="NCBI Taxonomy" id="1247861"/>
    <lineage>
        <taxon>Eukaryota</taxon>
        <taxon>Fungi</taxon>
        <taxon>Dikarya</taxon>
        <taxon>Ascomycota</taxon>
        <taxon>Pezizomycotina</taxon>
        <taxon>Sordariomycetes</taxon>
        <taxon>Hypocreomycetidae</taxon>
        <taxon>Hypocreales</taxon>
        <taxon>Ophiocordycipitaceae</taxon>
        <taxon>Purpureocillium</taxon>
    </lineage>
</organism>
<evidence type="ECO:0000256" key="1">
    <source>
        <dbReference type="SAM" id="MobiDB-lite"/>
    </source>
</evidence>
<comment type="caution">
    <text evidence="3">The sequence shown here is derived from an EMBL/GenBank/DDBJ whole genome shotgun (WGS) entry which is preliminary data.</text>
</comment>
<gene>
    <name evidence="3" type="ORF">O9K51_02339</name>
</gene>
<evidence type="ECO:0000313" key="4">
    <source>
        <dbReference type="Proteomes" id="UP001163105"/>
    </source>
</evidence>
<evidence type="ECO:0000313" key="3">
    <source>
        <dbReference type="EMBL" id="KAJ6443947.1"/>
    </source>
</evidence>
<reference evidence="3" key="1">
    <citation type="submission" date="2023-01" db="EMBL/GenBank/DDBJ databases">
        <title>The growth and conidiation of Purpureocillium lavendulum are regulated by nitrogen source and histone H3K14 acetylation.</title>
        <authorList>
            <person name="Tang P."/>
            <person name="Han J."/>
            <person name="Zhang C."/>
            <person name="Tang P."/>
            <person name="Qi F."/>
            <person name="Zhang K."/>
            <person name="Liang L."/>
        </authorList>
    </citation>
    <scope>NUCLEOTIDE SEQUENCE</scope>
    <source>
        <strain evidence="3">YMF1.00683</strain>
    </source>
</reference>
<dbReference type="EMBL" id="JAQHRD010000002">
    <property type="protein sequence ID" value="KAJ6443947.1"/>
    <property type="molecule type" value="Genomic_DNA"/>
</dbReference>
<keyword evidence="4" id="KW-1185">Reference proteome</keyword>
<name>A0AB34FXV9_9HYPO</name>